<organism evidence="1 2">
    <name type="scientific">Pacificibacter maritimus</name>
    <dbReference type="NCBI Taxonomy" id="762213"/>
    <lineage>
        <taxon>Bacteria</taxon>
        <taxon>Pseudomonadati</taxon>
        <taxon>Pseudomonadota</taxon>
        <taxon>Alphaproteobacteria</taxon>
        <taxon>Rhodobacterales</taxon>
        <taxon>Roseobacteraceae</taxon>
        <taxon>Pacificibacter</taxon>
    </lineage>
</organism>
<evidence type="ECO:0000313" key="2">
    <source>
        <dbReference type="Proteomes" id="UP000269689"/>
    </source>
</evidence>
<protein>
    <submittedName>
        <fullName evidence="1">Uncharacterized protein</fullName>
    </submittedName>
</protein>
<comment type="caution">
    <text evidence="1">The sequence shown here is derived from an EMBL/GenBank/DDBJ whole genome shotgun (WGS) entry which is preliminary data.</text>
</comment>
<sequence length="91" mass="10153">MTLLDLTPSNQSSYPFIKRKPSCRNMTVFLCAAPLRTTFYNIERSGMTIFNPAAAFFPVVRRVDTLPQRIIAFKTIGNSVGRLSVAARLNA</sequence>
<reference evidence="1 2" key="1">
    <citation type="submission" date="2018-11" db="EMBL/GenBank/DDBJ databases">
        <title>Genomic Encyclopedia of Type Strains, Phase IV (KMG-IV): sequencing the most valuable type-strain genomes for metagenomic binning, comparative biology and taxonomic classification.</title>
        <authorList>
            <person name="Goeker M."/>
        </authorList>
    </citation>
    <scope>NUCLEOTIDE SEQUENCE [LARGE SCALE GENOMIC DNA]</scope>
    <source>
        <strain evidence="1 2">DSM 104731</strain>
    </source>
</reference>
<proteinExistence type="predicted"/>
<gene>
    <name evidence="1" type="ORF">EDD53_1024</name>
</gene>
<accession>A0A3N4UWG0</accession>
<dbReference type="EMBL" id="RKQK01000001">
    <property type="protein sequence ID" value="RPE71891.1"/>
    <property type="molecule type" value="Genomic_DNA"/>
</dbReference>
<dbReference type="Proteomes" id="UP000269689">
    <property type="component" value="Unassembled WGS sequence"/>
</dbReference>
<keyword evidence="2" id="KW-1185">Reference proteome</keyword>
<evidence type="ECO:0000313" key="1">
    <source>
        <dbReference type="EMBL" id="RPE71891.1"/>
    </source>
</evidence>
<name>A0A3N4UWG0_9RHOB</name>
<dbReference type="AlphaFoldDB" id="A0A3N4UWG0"/>